<protein>
    <submittedName>
        <fullName evidence="2">Uncharacterized protein</fullName>
    </submittedName>
</protein>
<name>A0A2P2L139_RHIMU</name>
<evidence type="ECO:0000256" key="1">
    <source>
        <dbReference type="SAM" id="Phobius"/>
    </source>
</evidence>
<proteinExistence type="predicted"/>
<keyword evidence="1" id="KW-0812">Transmembrane</keyword>
<evidence type="ECO:0000313" key="2">
    <source>
        <dbReference type="EMBL" id="MBX11679.1"/>
    </source>
</evidence>
<reference evidence="2" key="1">
    <citation type="submission" date="2018-02" db="EMBL/GenBank/DDBJ databases">
        <title>Rhizophora mucronata_Transcriptome.</title>
        <authorList>
            <person name="Meera S.P."/>
            <person name="Sreeshan A."/>
            <person name="Augustine A."/>
        </authorList>
    </citation>
    <scope>NUCLEOTIDE SEQUENCE</scope>
    <source>
        <tissue evidence="2">Leaf</tissue>
    </source>
</reference>
<dbReference type="EMBL" id="GGEC01031195">
    <property type="protein sequence ID" value="MBX11679.1"/>
    <property type="molecule type" value="Transcribed_RNA"/>
</dbReference>
<keyword evidence="1" id="KW-1133">Transmembrane helix</keyword>
<sequence>MWLFIPLYGFCDNFFFMTCFLIIASKSFKPIGFLAFVTLSPELAGGCSLPVRLHLKLEYEGFIFQKPNFLFEVFFFVFRKYLGYL</sequence>
<accession>A0A2P2L139</accession>
<dbReference type="AlphaFoldDB" id="A0A2P2L139"/>
<organism evidence="2">
    <name type="scientific">Rhizophora mucronata</name>
    <name type="common">Asiatic mangrove</name>
    <dbReference type="NCBI Taxonomy" id="61149"/>
    <lineage>
        <taxon>Eukaryota</taxon>
        <taxon>Viridiplantae</taxon>
        <taxon>Streptophyta</taxon>
        <taxon>Embryophyta</taxon>
        <taxon>Tracheophyta</taxon>
        <taxon>Spermatophyta</taxon>
        <taxon>Magnoliopsida</taxon>
        <taxon>eudicotyledons</taxon>
        <taxon>Gunneridae</taxon>
        <taxon>Pentapetalae</taxon>
        <taxon>rosids</taxon>
        <taxon>fabids</taxon>
        <taxon>Malpighiales</taxon>
        <taxon>Rhizophoraceae</taxon>
        <taxon>Rhizophora</taxon>
    </lineage>
</organism>
<feature type="transmembrane region" description="Helical" evidence="1">
    <location>
        <begin position="6"/>
        <end position="24"/>
    </location>
</feature>
<keyword evidence="1" id="KW-0472">Membrane</keyword>